<sequence>MSRIAATFEALARDGRQALIPYVTTGDPYADATPEIMAALAEGGADVIELGVPFSDPMADGPVIQQAGERALARGIGLAQVFAAVRAFREHNQHTPVVLMGYANPVERYDGRHGDGAFIRDAAAAGVDGVLIVDYPPEECEDFAARLKAAELDLIFLLAPTSTDERMRQVGRLASGYVYYVSLKGVTGAGHLDTAAVAAMLPRIRAQVQTPVGVGFGIRDAATARAVAEVADAVVIGSRLVQLLAEQPREAVAAAARDFIAGIRAALDA</sequence>
<dbReference type="EMBL" id="AP012320">
    <property type="protein sequence ID" value="BAL94596.1"/>
    <property type="molecule type" value="Genomic_DNA"/>
</dbReference>
<dbReference type="PROSITE" id="PS00167">
    <property type="entry name" value="TRP_SYNTHASE_ALPHA"/>
    <property type="match status" value="1"/>
</dbReference>
<dbReference type="Pfam" id="PF00290">
    <property type="entry name" value="Trp_syntA"/>
    <property type="match status" value="1"/>
</dbReference>
<dbReference type="Proteomes" id="UP000007883">
    <property type="component" value="Chromosome"/>
</dbReference>
<feature type="active site" description="Proton acceptor" evidence="9">
    <location>
        <position position="60"/>
    </location>
</feature>
<dbReference type="PANTHER" id="PTHR43406:SF1">
    <property type="entry name" value="TRYPTOPHAN SYNTHASE ALPHA CHAIN, CHLOROPLASTIC"/>
    <property type="match status" value="1"/>
</dbReference>
<comment type="function">
    <text evidence="1 9">The alpha subunit is responsible for the aldol cleavage of indoleglycerol phosphate to indole and glyceraldehyde 3-phosphate.</text>
</comment>
<dbReference type="STRING" id="983917.RGE_12550"/>
<evidence type="ECO:0000256" key="9">
    <source>
        <dbReference type="HAMAP-Rule" id="MF_00131"/>
    </source>
</evidence>
<dbReference type="FunFam" id="3.20.20.70:FF:000037">
    <property type="entry name" value="Tryptophan synthase alpha chain"/>
    <property type="match status" value="1"/>
</dbReference>
<accession>I0HNK9</accession>
<dbReference type="PATRIC" id="fig|983917.3.peg.1223"/>
<keyword evidence="5 9" id="KW-0822">Tryptophan biosynthesis</keyword>
<dbReference type="InterPro" id="IPR011060">
    <property type="entry name" value="RibuloseP-bd_barrel"/>
</dbReference>
<dbReference type="InterPro" id="IPR018204">
    <property type="entry name" value="Trp_synthase_alpha_AS"/>
</dbReference>
<feature type="active site" description="Proton acceptor" evidence="9">
    <location>
        <position position="49"/>
    </location>
</feature>
<gene>
    <name evidence="9 11" type="primary">trpA</name>
    <name evidence="11" type="ordered locus">RGE_12550</name>
</gene>
<dbReference type="InterPro" id="IPR013785">
    <property type="entry name" value="Aldolase_TIM"/>
</dbReference>
<evidence type="ECO:0000256" key="8">
    <source>
        <dbReference type="ARBA" id="ARBA00049047"/>
    </source>
</evidence>
<keyword evidence="4 9" id="KW-0028">Amino-acid biosynthesis</keyword>
<name>I0HNK9_RUBGI</name>
<dbReference type="HAMAP" id="MF_00131">
    <property type="entry name" value="Trp_synth_alpha"/>
    <property type="match status" value="1"/>
</dbReference>
<comment type="catalytic activity">
    <reaction evidence="8 9">
        <text>(1S,2R)-1-C-(indol-3-yl)glycerol 3-phosphate + L-serine = D-glyceraldehyde 3-phosphate + L-tryptophan + H2O</text>
        <dbReference type="Rhea" id="RHEA:10532"/>
        <dbReference type="ChEBI" id="CHEBI:15377"/>
        <dbReference type="ChEBI" id="CHEBI:33384"/>
        <dbReference type="ChEBI" id="CHEBI:57912"/>
        <dbReference type="ChEBI" id="CHEBI:58866"/>
        <dbReference type="ChEBI" id="CHEBI:59776"/>
        <dbReference type="EC" id="4.2.1.20"/>
    </reaction>
</comment>
<dbReference type="PANTHER" id="PTHR43406">
    <property type="entry name" value="TRYPTOPHAN SYNTHASE, ALPHA CHAIN"/>
    <property type="match status" value="1"/>
</dbReference>
<evidence type="ECO:0000313" key="11">
    <source>
        <dbReference type="EMBL" id="BAL94596.1"/>
    </source>
</evidence>
<protein>
    <recommendedName>
        <fullName evidence="9">Tryptophan synthase alpha chain</fullName>
        <ecNumber evidence="9">4.2.1.20</ecNumber>
    </recommendedName>
</protein>
<proteinExistence type="inferred from homology"/>
<evidence type="ECO:0000256" key="5">
    <source>
        <dbReference type="ARBA" id="ARBA00022822"/>
    </source>
</evidence>
<evidence type="ECO:0000313" key="12">
    <source>
        <dbReference type="Proteomes" id="UP000007883"/>
    </source>
</evidence>
<comment type="similarity">
    <text evidence="9 10">Belongs to the TrpA family.</text>
</comment>
<keyword evidence="12" id="KW-1185">Reference proteome</keyword>
<reference evidence="11 12" key="1">
    <citation type="journal article" date="2012" name="J. Bacteriol.">
        <title>Complete genome sequence of phototrophic betaproteobacterium Rubrivivax gelatinosus IL144.</title>
        <authorList>
            <person name="Nagashima S."/>
            <person name="Kamimura A."/>
            <person name="Shimizu T."/>
            <person name="Nakamura-isaki S."/>
            <person name="Aono E."/>
            <person name="Sakamoto K."/>
            <person name="Ichikawa N."/>
            <person name="Nakazawa H."/>
            <person name="Sekine M."/>
            <person name="Yamazaki S."/>
            <person name="Fujita N."/>
            <person name="Shimada K."/>
            <person name="Hanada S."/>
            <person name="Nagashima K.V.P."/>
        </authorList>
    </citation>
    <scope>NUCLEOTIDE SEQUENCE [LARGE SCALE GENOMIC DNA]</scope>
    <source>
        <strain evidence="12">NBRC 100245 / IL144</strain>
    </source>
</reference>
<dbReference type="RefSeq" id="WP_014427466.1">
    <property type="nucleotide sequence ID" value="NC_017075.1"/>
</dbReference>
<dbReference type="GO" id="GO:0005829">
    <property type="term" value="C:cytosol"/>
    <property type="evidence" value="ECO:0007669"/>
    <property type="project" value="TreeGrafter"/>
</dbReference>
<evidence type="ECO:0000256" key="3">
    <source>
        <dbReference type="ARBA" id="ARBA00011270"/>
    </source>
</evidence>
<dbReference type="AlphaFoldDB" id="I0HNK9"/>
<evidence type="ECO:0000256" key="10">
    <source>
        <dbReference type="RuleBase" id="RU003662"/>
    </source>
</evidence>
<evidence type="ECO:0000256" key="7">
    <source>
        <dbReference type="ARBA" id="ARBA00023239"/>
    </source>
</evidence>
<dbReference type="KEGG" id="rge:RGE_12550"/>
<comment type="pathway">
    <text evidence="2 9">Amino-acid biosynthesis; L-tryptophan biosynthesis; L-tryptophan from chorismate: step 5/5.</text>
</comment>
<dbReference type="Gene3D" id="3.20.20.70">
    <property type="entry name" value="Aldolase class I"/>
    <property type="match status" value="1"/>
</dbReference>
<organism evidence="11 12">
    <name type="scientific">Rubrivivax gelatinosus (strain NBRC 100245 / IL144)</name>
    <dbReference type="NCBI Taxonomy" id="983917"/>
    <lineage>
        <taxon>Bacteria</taxon>
        <taxon>Pseudomonadati</taxon>
        <taxon>Pseudomonadota</taxon>
        <taxon>Betaproteobacteria</taxon>
        <taxon>Burkholderiales</taxon>
        <taxon>Sphaerotilaceae</taxon>
        <taxon>Rubrivivax</taxon>
    </lineage>
</organism>
<dbReference type="SUPFAM" id="SSF51366">
    <property type="entry name" value="Ribulose-phoshate binding barrel"/>
    <property type="match status" value="1"/>
</dbReference>
<keyword evidence="6 9" id="KW-0057">Aromatic amino acid biosynthesis</keyword>
<dbReference type="InterPro" id="IPR002028">
    <property type="entry name" value="Trp_synthase_suA"/>
</dbReference>
<dbReference type="EC" id="4.2.1.20" evidence="9"/>
<evidence type="ECO:0000256" key="4">
    <source>
        <dbReference type="ARBA" id="ARBA00022605"/>
    </source>
</evidence>
<dbReference type="eggNOG" id="COG0159">
    <property type="taxonomic scope" value="Bacteria"/>
</dbReference>
<dbReference type="NCBIfam" id="TIGR00262">
    <property type="entry name" value="trpA"/>
    <property type="match status" value="1"/>
</dbReference>
<evidence type="ECO:0000256" key="2">
    <source>
        <dbReference type="ARBA" id="ARBA00004733"/>
    </source>
</evidence>
<dbReference type="CDD" id="cd04724">
    <property type="entry name" value="Tryptophan_synthase_alpha"/>
    <property type="match status" value="1"/>
</dbReference>
<keyword evidence="7 9" id="KW-0456">Lyase</keyword>
<evidence type="ECO:0000256" key="6">
    <source>
        <dbReference type="ARBA" id="ARBA00023141"/>
    </source>
</evidence>
<evidence type="ECO:0000256" key="1">
    <source>
        <dbReference type="ARBA" id="ARBA00003365"/>
    </source>
</evidence>
<dbReference type="UniPathway" id="UPA00035">
    <property type="reaction ID" value="UER00044"/>
</dbReference>
<dbReference type="GO" id="GO:0004834">
    <property type="term" value="F:tryptophan synthase activity"/>
    <property type="evidence" value="ECO:0007669"/>
    <property type="project" value="UniProtKB-UniRule"/>
</dbReference>
<dbReference type="HOGENOM" id="CLU_016734_0_0_4"/>
<comment type="subunit">
    <text evidence="3 9">Tetramer of two alpha and two beta chains.</text>
</comment>